<protein>
    <submittedName>
        <fullName evidence="1">Uncharacterized protein</fullName>
    </submittedName>
</protein>
<accession>A0A0C5WD63</accession>
<dbReference type="STRING" id="1454006.AW14_14700"/>
<name>A0A0C5WD63_9FLAO</name>
<sequence length="111" mass="13018">MKQKLQNKLSQLKVISVLIKFLKQKDRKSKLRKRVLSQGESYSEIARNMILSIKDNGDLYKNLISKIELNTIPTEKLLIAKLLLEKINQYKRDYKKLKNLQVQVDAFLDNA</sequence>
<proteinExistence type="predicted"/>
<keyword evidence="2" id="KW-1185">Reference proteome</keyword>
<dbReference type="RefSeq" id="WP_044639414.1">
    <property type="nucleotide sequence ID" value="NZ_CP007202.1"/>
</dbReference>
<dbReference type="AlphaFoldDB" id="A0A0C5WD63"/>
<dbReference type="HOGENOM" id="CLU_2156650_0_0_10"/>
<dbReference type="Proteomes" id="UP000032229">
    <property type="component" value="Chromosome"/>
</dbReference>
<dbReference type="KEGG" id="sze:AW14_14700"/>
<evidence type="ECO:0000313" key="1">
    <source>
        <dbReference type="EMBL" id="AJR05023.1"/>
    </source>
</evidence>
<reference evidence="1" key="1">
    <citation type="submission" date="2014-02" db="EMBL/GenBank/DDBJ databases">
        <authorList>
            <person name="Young C.-C."/>
            <person name="Hameed A."/>
            <person name="Huang H.-C."/>
            <person name="Shahina M."/>
        </authorList>
    </citation>
    <scope>NUCLEOTIDE SEQUENCE [LARGE SCALE GENOMIC DNA]</scope>
    <source>
        <strain evidence="1">CC-SAMT-1</strain>
    </source>
</reference>
<gene>
    <name evidence="1" type="ORF">AW14_14700</name>
</gene>
<organism evidence="1 2">
    <name type="scientific">Siansivirga zeaxanthinifaciens CC-SAMT-1</name>
    <dbReference type="NCBI Taxonomy" id="1454006"/>
    <lineage>
        <taxon>Bacteria</taxon>
        <taxon>Pseudomonadati</taxon>
        <taxon>Bacteroidota</taxon>
        <taxon>Flavobacteriia</taxon>
        <taxon>Flavobacteriales</taxon>
        <taxon>Flavobacteriaceae</taxon>
        <taxon>Siansivirga</taxon>
    </lineage>
</organism>
<dbReference type="EMBL" id="CP007202">
    <property type="protein sequence ID" value="AJR05023.1"/>
    <property type="molecule type" value="Genomic_DNA"/>
</dbReference>
<evidence type="ECO:0000313" key="2">
    <source>
        <dbReference type="Proteomes" id="UP000032229"/>
    </source>
</evidence>